<proteinExistence type="predicted"/>
<protein>
    <submittedName>
        <fullName evidence="1">GH14204</fullName>
    </submittedName>
</protein>
<dbReference type="HOGENOM" id="CLU_2429343_0_0_1"/>
<gene>
    <name evidence="1" type="primary">Dgri\GH14204</name>
    <name evidence="1" type="ORF">Dgri_GH14204</name>
</gene>
<name>B4JY04_DROGR</name>
<dbReference type="InParanoid" id="B4JY04"/>
<keyword evidence="2" id="KW-1185">Reference proteome</keyword>
<dbReference type="AlphaFoldDB" id="B4JY04"/>
<dbReference type="eggNOG" id="KOG4585">
    <property type="taxonomic scope" value="Eukaryota"/>
</dbReference>
<sequence>MYAQKLLSLIIKGDLSHLSPDVQLAPVLRFLATGAHQSNVARDKYVNIGSSTFGKVLRDVIPIMQDKLCTDSISLEISKEQLKQSRDYFMW</sequence>
<dbReference type="EMBL" id="CH916377">
    <property type="protein sequence ID" value="EDV90566.1"/>
    <property type="molecule type" value="Genomic_DNA"/>
</dbReference>
<dbReference type="Proteomes" id="UP000001070">
    <property type="component" value="Unassembled WGS sequence"/>
</dbReference>
<organism evidence="2">
    <name type="scientific">Drosophila grimshawi</name>
    <name type="common">Hawaiian fruit fly</name>
    <name type="synonym">Idiomyia grimshawi</name>
    <dbReference type="NCBI Taxonomy" id="7222"/>
    <lineage>
        <taxon>Eukaryota</taxon>
        <taxon>Metazoa</taxon>
        <taxon>Ecdysozoa</taxon>
        <taxon>Arthropoda</taxon>
        <taxon>Hexapoda</taxon>
        <taxon>Insecta</taxon>
        <taxon>Pterygota</taxon>
        <taxon>Neoptera</taxon>
        <taxon>Endopterygota</taxon>
        <taxon>Diptera</taxon>
        <taxon>Brachycera</taxon>
        <taxon>Muscomorpha</taxon>
        <taxon>Ephydroidea</taxon>
        <taxon>Drosophilidae</taxon>
        <taxon>Drosophila</taxon>
        <taxon>Hawaiian Drosophila</taxon>
    </lineage>
</organism>
<evidence type="ECO:0000313" key="2">
    <source>
        <dbReference type="Proteomes" id="UP000001070"/>
    </source>
</evidence>
<accession>B4JY04</accession>
<evidence type="ECO:0000313" key="1">
    <source>
        <dbReference type="EMBL" id="EDV90566.1"/>
    </source>
</evidence>
<reference evidence="1 2" key="1">
    <citation type="journal article" date="2007" name="Nature">
        <title>Evolution of genes and genomes on the Drosophila phylogeny.</title>
        <authorList>
            <consortium name="Drosophila 12 Genomes Consortium"/>
            <person name="Clark A.G."/>
            <person name="Eisen M.B."/>
            <person name="Smith D.R."/>
            <person name="Bergman C.M."/>
            <person name="Oliver B."/>
            <person name="Markow T.A."/>
            <person name="Kaufman T.C."/>
            <person name="Kellis M."/>
            <person name="Gelbart W."/>
            <person name="Iyer V.N."/>
            <person name="Pollard D.A."/>
            <person name="Sackton T.B."/>
            <person name="Larracuente A.M."/>
            <person name="Singh N.D."/>
            <person name="Abad J.P."/>
            <person name="Abt D.N."/>
            <person name="Adryan B."/>
            <person name="Aguade M."/>
            <person name="Akashi H."/>
            <person name="Anderson W.W."/>
            <person name="Aquadro C.F."/>
            <person name="Ardell D.H."/>
            <person name="Arguello R."/>
            <person name="Artieri C.G."/>
            <person name="Barbash D.A."/>
            <person name="Barker D."/>
            <person name="Barsanti P."/>
            <person name="Batterham P."/>
            <person name="Batzoglou S."/>
            <person name="Begun D."/>
            <person name="Bhutkar A."/>
            <person name="Blanco E."/>
            <person name="Bosak S.A."/>
            <person name="Bradley R.K."/>
            <person name="Brand A.D."/>
            <person name="Brent M.R."/>
            <person name="Brooks A.N."/>
            <person name="Brown R.H."/>
            <person name="Butlin R.K."/>
            <person name="Caggese C."/>
            <person name="Calvi B.R."/>
            <person name="Bernardo de Carvalho A."/>
            <person name="Caspi A."/>
            <person name="Castrezana S."/>
            <person name="Celniker S.E."/>
            <person name="Chang J.L."/>
            <person name="Chapple C."/>
            <person name="Chatterji S."/>
            <person name="Chinwalla A."/>
            <person name="Civetta A."/>
            <person name="Clifton S.W."/>
            <person name="Comeron J.M."/>
            <person name="Costello J.C."/>
            <person name="Coyne J.A."/>
            <person name="Daub J."/>
            <person name="David R.G."/>
            <person name="Delcher A.L."/>
            <person name="Delehaunty K."/>
            <person name="Do C.B."/>
            <person name="Ebling H."/>
            <person name="Edwards K."/>
            <person name="Eickbush T."/>
            <person name="Evans J.D."/>
            <person name="Filipski A."/>
            <person name="Findeiss S."/>
            <person name="Freyhult E."/>
            <person name="Fulton L."/>
            <person name="Fulton R."/>
            <person name="Garcia A.C."/>
            <person name="Gardiner A."/>
            <person name="Garfield D.A."/>
            <person name="Garvin B.E."/>
            <person name="Gibson G."/>
            <person name="Gilbert D."/>
            <person name="Gnerre S."/>
            <person name="Godfrey J."/>
            <person name="Good R."/>
            <person name="Gotea V."/>
            <person name="Gravely B."/>
            <person name="Greenberg A.J."/>
            <person name="Griffiths-Jones S."/>
            <person name="Gross S."/>
            <person name="Guigo R."/>
            <person name="Gustafson E.A."/>
            <person name="Haerty W."/>
            <person name="Hahn M.W."/>
            <person name="Halligan D.L."/>
            <person name="Halpern A.L."/>
            <person name="Halter G.M."/>
            <person name="Han M.V."/>
            <person name="Heger A."/>
            <person name="Hillier L."/>
            <person name="Hinrichs A.S."/>
            <person name="Holmes I."/>
            <person name="Hoskins R.A."/>
            <person name="Hubisz M.J."/>
            <person name="Hultmark D."/>
            <person name="Huntley M.A."/>
            <person name="Jaffe D.B."/>
            <person name="Jagadeeshan S."/>
            <person name="Jeck W.R."/>
            <person name="Johnson J."/>
            <person name="Jones C.D."/>
            <person name="Jordan W.C."/>
            <person name="Karpen G.H."/>
            <person name="Kataoka E."/>
            <person name="Keightley P.D."/>
            <person name="Kheradpour P."/>
            <person name="Kirkness E.F."/>
            <person name="Koerich L.B."/>
            <person name="Kristiansen K."/>
            <person name="Kudrna D."/>
            <person name="Kulathinal R.J."/>
            <person name="Kumar S."/>
            <person name="Kwok R."/>
            <person name="Lander E."/>
            <person name="Langley C.H."/>
            <person name="Lapoint R."/>
            <person name="Lazzaro B.P."/>
            <person name="Lee S.J."/>
            <person name="Levesque L."/>
            <person name="Li R."/>
            <person name="Lin C.F."/>
            <person name="Lin M.F."/>
            <person name="Lindblad-Toh K."/>
            <person name="Llopart A."/>
            <person name="Long M."/>
            <person name="Low L."/>
            <person name="Lozovsky E."/>
            <person name="Lu J."/>
            <person name="Luo M."/>
            <person name="Machado C.A."/>
            <person name="Makalowski W."/>
            <person name="Marzo M."/>
            <person name="Matsuda M."/>
            <person name="Matzkin L."/>
            <person name="McAllister B."/>
            <person name="McBride C.S."/>
            <person name="McKernan B."/>
            <person name="McKernan K."/>
            <person name="Mendez-Lago M."/>
            <person name="Minx P."/>
            <person name="Mollenhauer M.U."/>
            <person name="Montooth K."/>
            <person name="Mount S.M."/>
            <person name="Mu X."/>
            <person name="Myers E."/>
            <person name="Negre B."/>
            <person name="Newfeld S."/>
            <person name="Nielsen R."/>
            <person name="Noor M.A."/>
            <person name="O'Grady P."/>
            <person name="Pachter L."/>
            <person name="Papaceit M."/>
            <person name="Parisi M.J."/>
            <person name="Parisi M."/>
            <person name="Parts L."/>
            <person name="Pedersen J.S."/>
            <person name="Pesole G."/>
            <person name="Phillippy A.M."/>
            <person name="Ponting C.P."/>
            <person name="Pop M."/>
            <person name="Porcelli D."/>
            <person name="Powell J.R."/>
            <person name="Prohaska S."/>
            <person name="Pruitt K."/>
            <person name="Puig M."/>
            <person name="Quesneville H."/>
            <person name="Ram K.R."/>
            <person name="Rand D."/>
            <person name="Rasmussen M.D."/>
            <person name="Reed L.K."/>
            <person name="Reenan R."/>
            <person name="Reily A."/>
            <person name="Remington K.A."/>
            <person name="Rieger T.T."/>
            <person name="Ritchie M.G."/>
            <person name="Robin C."/>
            <person name="Rogers Y.H."/>
            <person name="Rohde C."/>
            <person name="Rozas J."/>
            <person name="Rubenfield M.J."/>
            <person name="Ruiz A."/>
            <person name="Russo S."/>
            <person name="Salzberg S.L."/>
            <person name="Sanchez-Gracia A."/>
            <person name="Saranga D.J."/>
            <person name="Sato H."/>
            <person name="Schaeffer S.W."/>
            <person name="Schatz M.C."/>
            <person name="Schlenke T."/>
            <person name="Schwartz R."/>
            <person name="Segarra C."/>
            <person name="Singh R.S."/>
            <person name="Sirot L."/>
            <person name="Sirota M."/>
            <person name="Sisneros N.B."/>
            <person name="Smith C.D."/>
            <person name="Smith T.F."/>
            <person name="Spieth J."/>
            <person name="Stage D.E."/>
            <person name="Stark A."/>
            <person name="Stephan W."/>
            <person name="Strausberg R.L."/>
            <person name="Strempel S."/>
            <person name="Sturgill D."/>
            <person name="Sutton G."/>
            <person name="Sutton G.G."/>
            <person name="Tao W."/>
            <person name="Teichmann S."/>
            <person name="Tobari Y.N."/>
            <person name="Tomimura Y."/>
            <person name="Tsolas J.M."/>
            <person name="Valente V.L."/>
            <person name="Venter E."/>
            <person name="Venter J.C."/>
            <person name="Vicario S."/>
            <person name="Vieira F.G."/>
            <person name="Vilella A.J."/>
            <person name="Villasante A."/>
            <person name="Walenz B."/>
            <person name="Wang J."/>
            <person name="Wasserman M."/>
            <person name="Watts T."/>
            <person name="Wilson D."/>
            <person name="Wilson R.K."/>
            <person name="Wing R.A."/>
            <person name="Wolfner M.F."/>
            <person name="Wong A."/>
            <person name="Wong G.K."/>
            <person name="Wu C.I."/>
            <person name="Wu G."/>
            <person name="Yamamoto D."/>
            <person name="Yang H.P."/>
            <person name="Yang S.P."/>
            <person name="Yorke J.A."/>
            <person name="Yoshida K."/>
            <person name="Zdobnov E."/>
            <person name="Zhang P."/>
            <person name="Zhang Y."/>
            <person name="Zimin A.V."/>
            <person name="Baldwin J."/>
            <person name="Abdouelleil A."/>
            <person name="Abdulkadir J."/>
            <person name="Abebe A."/>
            <person name="Abera B."/>
            <person name="Abreu J."/>
            <person name="Acer S.C."/>
            <person name="Aftuck L."/>
            <person name="Alexander A."/>
            <person name="An P."/>
            <person name="Anderson E."/>
            <person name="Anderson S."/>
            <person name="Arachi H."/>
            <person name="Azer M."/>
            <person name="Bachantsang P."/>
            <person name="Barry A."/>
            <person name="Bayul T."/>
            <person name="Berlin A."/>
            <person name="Bessette D."/>
            <person name="Bloom T."/>
            <person name="Blye J."/>
            <person name="Boguslavskiy L."/>
            <person name="Bonnet C."/>
            <person name="Boukhgalter B."/>
            <person name="Bourzgui I."/>
            <person name="Brown A."/>
            <person name="Cahill P."/>
            <person name="Channer S."/>
            <person name="Cheshatsang Y."/>
            <person name="Chuda L."/>
            <person name="Citroen M."/>
            <person name="Collymore A."/>
            <person name="Cooke P."/>
            <person name="Costello M."/>
            <person name="D'Aco K."/>
            <person name="Daza R."/>
            <person name="De Haan G."/>
            <person name="DeGray S."/>
            <person name="DeMaso C."/>
            <person name="Dhargay N."/>
            <person name="Dooley K."/>
            <person name="Dooley E."/>
            <person name="Doricent M."/>
            <person name="Dorje P."/>
            <person name="Dorjee K."/>
            <person name="Dupes A."/>
            <person name="Elong R."/>
            <person name="Falk J."/>
            <person name="Farina A."/>
            <person name="Faro S."/>
            <person name="Ferguson D."/>
            <person name="Fisher S."/>
            <person name="Foley C.D."/>
            <person name="Franke A."/>
            <person name="Friedrich D."/>
            <person name="Gadbois L."/>
            <person name="Gearin G."/>
            <person name="Gearin C.R."/>
            <person name="Giannoukos G."/>
            <person name="Goode T."/>
            <person name="Graham J."/>
            <person name="Grandbois E."/>
            <person name="Grewal S."/>
            <person name="Gyaltsen K."/>
            <person name="Hafez N."/>
            <person name="Hagos B."/>
            <person name="Hall J."/>
            <person name="Henson C."/>
            <person name="Hollinger A."/>
            <person name="Honan T."/>
            <person name="Huard M.D."/>
            <person name="Hughes L."/>
            <person name="Hurhula B."/>
            <person name="Husby M.E."/>
            <person name="Kamat A."/>
            <person name="Kanga B."/>
            <person name="Kashin S."/>
            <person name="Khazanovich D."/>
            <person name="Kisner P."/>
            <person name="Lance K."/>
            <person name="Lara M."/>
            <person name="Lee W."/>
            <person name="Lennon N."/>
            <person name="Letendre F."/>
            <person name="LeVine R."/>
            <person name="Lipovsky A."/>
            <person name="Liu X."/>
            <person name="Liu J."/>
            <person name="Liu S."/>
            <person name="Lokyitsang T."/>
            <person name="Lokyitsang Y."/>
            <person name="Lubonja R."/>
            <person name="Lui A."/>
            <person name="MacDonald P."/>
            <person name="Magnisalis V."/>
            <person name="Maru K."/>
            <person name="Matthews C."/>
            <person name="McCusker W."/>
            <person name="McDonough S."/>
            <person name="Mehta T."/>
            <person name="Meldrim J."/>
            <person name="Meneus L."/>
            <person name="Mihai O."/>
            <person name="Mihalev A."/>
            <person name="Mihova T."/>
            <person name="Mittelman R."/>
            <person name="Mlenga V."/>
            <person name="Montmayeur A."/>
            <person name="Mulrain L."/>
            <person name="Navidi A."/>
            <person name="Naylor J."/>
            <person name="Negash T."/>
            <person name="Nguyen T."/>
            <person name="Nguyen N."/>
            <person name="Nicol R."/>
            <person name="Norbu C."/>
            <person name="Norbu N."/>
            <person name="Novod N."/>
            <person name="O'Neill B."/>
            <person name="Osman S."/>
            <person name="Markiewicz E."/>
            <person name="Oyono O.L."/>
            <person name="Patti C."/>
            <person name="Phunkhang P."/>
            <person name="Pierre F."/>
            <person name="Priest M."/>
            <person name="Raghuraman S."/>
            <person name="Rege F."/>
            <person name="Reyes R."/>
            <person name="Rise C."/>
            <person name="Rogov P."/>
            <person name="Ross K."/>
            <person name="Ryan E."/>
            <person name="Settipalli S."/>
            <person name="Shea T."/>
            <person name="Sherpa N."/>
            <person name="Shi L."/>
            <person name="Shih D."/>
            <person name="Sparrow T."/>
            <person name="Spaulding J."/>
            <person name="Stalker J."/>
            <person name="Stange-Thomann N."/>
            <person name="Stavropoulos S."/>
            <person name="Stone C."/>
            <person name="Strader C."/>
            <person name="Tesfaye S."/>
            <person name="Thomson T."/>
            <person name="Thoulutsang Y."/>
            <person name="Thoulutsang D."/>
            <person name="Topham K."/>
            <person name="Topping I."/>
            <person name="Tsamla T."/>
            <person name="Vassiliev H."/>
            <person name="Vo A."/>
            <person name="Wangchuk T."/>
            <person name="Wangdi T."/>
            <person name="Weiand M."/>
            <person name="Wilkinson J."/>
            <person name="Wilson A."/>
            <person name="Yadav S."/>
            <person name="Young G."/>
            <person name="Yu Q."/>
            <person name="Zembek L."/>
            <person name="Zhong D."/>
            <person name="Zimmer A."/>
            <person name="Zwirko Z."/>
            <person name="Jaffe D.B."/>
            <person name="Alvarez P."/>
            <person name="Brockman W."/>
            <person name="Butler J."/>
            <person name="Chin C."/>
            <person name="Gnerre S."/>
            <person name="Grabherr M."/>
            <person name="Kleber M."/>
            <person name="Mauceli E."/>
            <person name="MacCallum I."/>
        </authorList>
    </citation>
    <scope>NUCLEOTIDE SEQUENCE [LARGE SCALE GENOMIC DNA]</scope>
    <source>
        <strain evidence="2">Tucson 15287-2541.00</strain>
    </source>
</reference>